<dbReference type="InterPro" id="IPR001753">
    <property type="entry name" value="Enoyl-CoA_hydra/iso"/>
</dbReference>
<dbReference type="InterPro" id="IPR018376">
    <property type="entry name" value="Enoyl-CoA_hyd/isom_CS"/>
</dbReference>
<dbReference type="GO" id="GO:0004300">
    <property type="term" value="F:enoyl-CoA hydratase activity"/>
    <property type="evidence" value="ECO:0007669"/>
    <property type="project" value="UniProtKB-EC"/>
</dbReference>
<evidence type="ECO:0000256" key="4">
    <source>
        <dbReference type="ARBA" id="ARBA00023098"/>
    </source>
</evidence>
<evidence type="ECO:0000256" key="5">
    <source>
        <dbReference type="ARBA" id="ARBA00023239"/>
    </source>
</evidence>
<evidence type="ECO:0000313" key="9">
    <source>
        <dbReference type="EMBL" id="GGB29289.1"/>
    </source>
</evidence>
<dbReference type="InterPro" id="IPR029045">
    <property type="entry name" value="ClpP/crotonase-like_dom_sf"/>
</dbReference>
<comment type="similarity">
    <text evidence="2 8">Belongs to the enoyl-CoA hydratase/isomerase family.</text>
</comment>
<evidence type="ECO:0000256" key="3">
    <source>
        <dbReference type="ARBA" id="ARBA00022832"/>
    </source>
</evidence>
<dbReference type="Proteomes" id="UP000621454">
    <property type="component" value="Unassembled WGS sequence"/>
</dbReference>
<keyword evidence="5" id="KW-0456">Lyase</keyword>
<dbReference type="PANTHER" id="PTHR11941:SF169">
    <property type="entry name" value="(7AS)-7A-METHYL-1,5-DIOXO-2,3,5,6,7,7A-HEXAHYDRO-1H-INDENE-CARBOXYL-COA HYDROLASE"/>
    <property type="match status" value="1"/>
</dbReference>
<sequence length="251" mass="25898">MNSDGAGLVTATSSPTQVTTLVIRRAAKRNALNHDVVDALSGAMTGAVDGGARVVVITGEGAAFSAGADLSGATYDQSFLDKLRDLIRQIESAPIPIIAAVNGFALGAGLQLAMAADLRVLAPDALCGVPAAKIGVAVDDWTIKRLVSLTNSGVAAGVLIGAQPLDADTALRHGFANRIGDLAEAQAWAEQIATFAPLTLAHDKLVLKDDGAQSPAPQAHLDAMYAAWRSQDLQEARTARAEKRTPVFKGV</sequence>
<evidence type="ECO:0000313" key="10">
    <source>
        <dbReference type="Proteomes" id="UP000621454"/>
    </source>
</evidence>
<gene>
    <name evidence="9" type="primary">echA6</name>
    <name evidence="9" type="ORF">GCM10011489_16740</name>
</gene>
<reference evidence="9" key="2">
    <citation type="submission" date="2020-09" db="EMBL/GenBank/DDBJ databases">
        <authorList>
            <person name="Sun Q."/>
            <person name="Zhou Y."/>
        </authorList>
    </citation>
    <scope>NUCLEOTIDE SEQUENCE</scope>
    <source>
        <strain evidence="9">CGMCC 1.12827</strain>
    </source>
</reference>
<dbReference type="Gene3D" id="3.90.226.10">
    <property type="entry name" value="2-enoyl-CoA Hydratase, Chain A, domain 1"/>
    <property type="match status" value="1"/>
</dbReference>
<comment type="catalytic activity">
    <reaction evidence="6">
        <text>a (3S)-3-hydroxyacyl-CoA = a (2E)-enoyl-CoA + H2O</text>
        <dbReference type="Rhea" id="RHEA:16105"/>
        <dbReference type="ChEBI" id="CHEBI:15377"/>
        <dbReference type="ChEBI" id="CHEBI:57318"/>
        <dbReference type="ChEBI" id="CHEBI:58856"/>
        <dbReference type="EC" id="4.2.1.17"/>
    </reaction>
</comment>
<dbReference type="GO" id="GO:0006635">
    <property type="term" value="P:fatty acid beta-oxidation"/>
    <property type="evidence" value="ECO:0007669"/>
    <property type="project" value="TreeGrafter"/>
</dbReference>
<evidence type="ECO:0000256" key="7">
    <source>
        <dbReference type="ARBA" id="ARBA00023717"/>
    </source>
</evidence>
<protein>
    <submittedName>
        <fullName evidence="9">Enoyl-CoA hydratase echA6</fullName>
    </submittedName>
</protein>
<comment type="function">
    <text evidence="1">Could possibly oxidize fatty acids using specific components.</text>
</comment>
<dbReference type="PANTHER" id="PTHR11941">
    <property type="entry name" value="ENOYL-COA HYDRATASE-RELATED"/>
    <property type="match status" value="1"/>
</dbReference>
<dbReference type="NCBIfam" id="NF005891">
    <property type="entry name" value="PRK07854.1"/>
    <property type="match status" value="1"/>
</dbReference>
<evidence type="ECO:0000256" key="6">
    <source>
        <dbReference type="ARBA" id="ARBA00023709"/>
    </source>
</evidence>
<dbReference type="CDD" id="cd06558">
    <property type="entry name" value="crotonase-like"/>
    <property type="match status" value="1"/>
</dbReference>
<keyword evidence="4" id="KW-0443">Lipid metabolism</keyword>
<dbReference type="Pfam" id="PF00378">
    <property type="entry name" value="ECH_1"/>
    <property type="match status" value="1"/>
</dbReference>
<evidence type="ECO:0000256" key="8">
    <source>
        <dbReference type="RuleBase" id="RU003707"/>
    </source>
</evidence>
<dbReference type="AlphaFoldDB" id="A0A916T399"/>
<evidence type="ECO:0000256" key="1">
    <source>
        <dbReference type="ARBA" id="ARBA00002994"/>
    </source>
</evidence>
<keyword evidence="3" id="KW-0276">Fatty acid metabolism</keyword>
<dbReference type="PROSITE" id="PS00166">
    <property type="entry name" value="ENOYL_COA_HYDRATASE"/>
    <property type="match status" value="1"/>
</dbReference>
<dbReference type="SUPFAM" id="SSF52096">
    <property type="entry name" value="ClpP/crotonase"/>
    <property type="match status" value="1"/>
</dbReference>
<comment type="catalytic activity">
    <reaction evidence="7">
        <text>a 4-saturated-(3S)-3-hydroxyacyl-CoA = a (3E)-enoyl-CoA + H2O</text>
        <dbReference type="Rhea" id="RHEA:20724"/>
        <dbReference type="ChEBI" id="CHEBI:15377"/>
        <dbReference type="ChEBI" id="CHEBI:58521"/>
        <dbReference type="ChEBI" id="CHEBI:137480"/>
        <dbReference type="EC" id="4.2.1.17"/>
    </reaction>
</comment>
<reference evidence="9" key="1">
    <citation type="journal article" date="2014" name="Int. J. Syst. Evol. Microbiol.">
        <title>Complete genome sequence of Corynebacterium casei LMG S-19264T (=DSM 44701T), isolated from a smear-ripened cheese.</title>
        <authorList>
            <consortium name="US DOE Joint Genome Institute (JGI-PGF)"/>
            <person name="Walter F."/>
            <person name="Albersmeier A."/>
            <person name="Kalinowski J."/>
            <person name="Ruckert C."/>
        </authorList>
    </citation>
    <scope>NUCLEOTIDE SEQUENCE</scope>
    <source>
        <strain evidence="9">CGMCC 1.12827</strain>
    </source>
</reference>
<organism evidence="9 10">
    <name type="scientific">Gordonia jinhuaensis</name>
    <dbReference type="NCBI Taxonomy" id="1517702"/>
    <lineage>
        <taxon>Bacteria</taxon>
        <taxon>Bacillati</taxon>
        <taxon>Actinomycetota</taxon>
        <taxon>Actinomycetes</taxon>
        <taxon>Mycobacteriales</taxon>
        <taxon>Gordoniaceae</taxon>
        <taxon>Gordonia</taxon>
    </lineage>
</organism>
<proteinExistence type="inferred from homology"/>
<dbReference type="RefSeq" id="WP_188586148.1">
    <property type="nucleotide sequence ID" value="NZ_BMGC01000009.1"/>
</dbReference>
<accession>A0A916T399</accession>
<comment type="caution">
    <text evidence="9">The sequence shown here is derived from an EMBL/GenBank/DDBJ whole genome shotgun (WGS) entry which is preliminary data.</text>
</comment>
<keyword evidence="10" id="KW-1185">Reference proteome</keyword>
<name>A0A916T399_9ACTN</name>
<dbReference type="EMBL" id="BMGC01000009">
    <property type="protein sequence ID" value="GGB29289.1"/>
    <property type="molecule type" value="Genomic_DNA"/>
</dbReference>
<evidence type="ECO:0000256" key="2">
    <source>
        <dbReference type="ARBA" id="ARBA00005254"/>
    </source>
</evidence>